<dbReference type="OMA" id="HMCAVYL"/>
<gene>
    <name evidence="2" type="ORF">GLAREA_06450</name>
</gene>
<dbReference type="eggNOG" id="ENOG502SGYQ">
    <property type="taxonomic scope" value="Eukaryota"/>
</dbReference>
<evidence type="ECO:0000313" key="3">
    <source>
        <dbReference type="Proteomes" id="UP000016922"/>
    </source>
</evidence>
<sequence>MTTPLPITRIHTLPTSPSDPLTPFLLGKYVSLRLNALLTSPSSFASTHALESMHPYSYWSTRLSSPTTTILVAVSYPPYTPPYLQTLDRGDFIGMTTLLGPTPSSTYSIPLSGFLPLPDSQETKWHMCAVYLDPLYRGQGIGKLLVNFAVQFAVARSQGEGRG</sequence>
<evidence type="ECO:0000313" key="2">
    <source>
        <dbReference type="EMBL" id="EPE33437.1"/>
    </source>
</evidence>
<evidence type="ECO:0000259" key="1">
    <source>
        <dbReference type="Pfam" id="PF00583"/>
    </source>
</evidence>
<dbReference type="KEGG" id="glz:GLAREA_06450"/>
<dbReference type="Pfam" id="PF00583">
    <property type="entry name" value="Acetyltransf_1"/>
    <property type="match status" value="1"/>
</dbReference>
<dbReference type="InterPro" id="IPR000182">
    <property type="entry name" value="GNAT_dom"/>
</dbReference>
<dbReference type="GeneID" id="19465503"/>
<reference evidence="2 3" key="1">
    <citation type="journal article" date="2013" name="BMC Genomics">
        <title>Genomics-driven discovery of the pneumocandin biosynthetic gene cluster in the fungus Glarea lozoyensis.</title>
        <authorList>
            <person name="Chen L."/>
            <person name="Yue Q."/>
            <person name="Zhang X."/>
            <person name="Xiang M."/>
            <person name="Wang C."/>
            <person name="Li S."/>
            <person name="Che Y."/>
            <person name="Ortiz-Lopez F.J."/>
            <person name="Bills G.F."/>
            <person name="Liu X."/>
            <person name="An Z."/>
        </authorList>
    </citation>
    <scope>NUCLEOTIDE SEQUENCE [LARGE SCALE GENOMIC DNA]</scope>
    <source>
        <strain evidence="3">ATCC 20868 / MF5171</strain>
    </source>
</reference>
<dbReference type="SUPFAM" id="SSF55729">
    <property type="entry name" value="Acyl-CoA N-acyltransferases (Nat)"/>
    <property type="match status" value="1"/>
</dbReference>
<dbReference type="HOGENOM" id="CLU_1627202_0_0_1"/>
<dbReference type="EMBL" id="KE145358">
    <property type="protein sequence ID" value="EPE33437.1"/>
    <property type="molecule type" value="Genomic_DNA"/>
</dbReference>
<dbReference type="Gene3D" id="3.40.630.30">
    <property type="match status" value="1"/>
</dbReference>
<accession>S3D4R7</accession>
<feature type="domain" description="N-acetyltransferase" evidence="1">
    <location>
        <begin position="86"/>
        <end position="156"/>
    </location>
</feature>
<keyword evidence="3" id="KW-1185">Reference proteome</keyword>
<name>S3D4R7_GLAL2</name>
<dbReference type="CDD" id="cd04301">
    <property type="entry name" value="NAT_SF"/>
    <property type="match status" value="1"/>
</dbReference>
<dbReference type="GO" id="GO:0016747">
    <property type="term" value="F:acyltransferase activity, transferring groups other than amino-acyl groups"/>
    <property type="evidence" value="ECO:0007669"/>
    <property type="project" value="InterPro"/>
</dbReference>
<protein>
    <recommendedName>
        <fullName evidence="1">N-acetyltransferase domain-containing protein</fullName>
    </recommendedName>
</protein>
<dbReference type="OrthoDB" id="41532at2759"/>
<organism evidence="2 3">
    <name type="scientific">Glarea lozoyensis (strain ATCC 20868 / MF5171)</name>
    <dbReference type="NCBI Taxonomy" id="1116229"/>
    <lineage>
        <taxon>Eukaryota</taxon>
        <taxon>Fungi</taxon>
        <taxon>Dikarya</taxon>
        <taxon>Ascomycota</taxon>
        <taxon>Pezizomycotina</taxon>
        <taxon>Leotiomycetes</taxon>
        <taxon>Helotiales</taxon>
        <taxon>Helotiaceae</taxon>
        <taxon>Glarea</taxon>
    </lineage>
</organism>
<proteinExistence type="predicted"/>
<dbReference type="AlphaFoldDB" id="S3D4R7"/>
<dbReference type="Proteomes" id="UP000016922">
    <property type="component" value="Unassembled WGS sequence"/>
</dbReference>
<dbReference type="RefSeq" id="XP_008080054.1">
    <property type="nucleotide sequence ID" value="XM_008081863.1"/>
</dbReference>
<dbReference type="InterPro" id="IPR016181">
    <property type="entry name" value="Acyl_CoA_acyltransferase"/>
</dbReference>